<dbReference type="Gene3D" id="3.40.50.2300">
    <property type="match status" value="1"/>
</dbReference>
<dbReference type="Proteomes" id="UP000321514">
    <property type="component" value="Unassembled WGS sequence"/>
</dbReference>
<dbReference type="PANTHER" id="PTHR43428">
    <property type="entry name" value="ARSENATE REDUCTASE"/>
    <property type="match status" value="1"/>
</dbReference>
<comment type="caution">
    <text evidence="3">The sequence shown here is derived from an EMBL/GenBank/DDBJ whole genome shotgun (WGS) entry which is preliminary data.</text>
</comment>
<evidence type="ECO:0000256" key="1">
    <source>
        <dbReference type="ARBA" id="ARBA00022849"/>
    </source>
</evidence>
<evidence type="ECO:0000313" key="6">
    <source>
        <dbReference type="Proteomes" id="UP000321514"/>
    </source>
</evidence>
<dbReference type="STRING" id="1334629.MFUL124B02_03165"/>
<dbReference type="InterPro" id="IPR023485">
    <property type="entry name" value="Ptyr_pPase"/>
</dbReference>
<dbReference type="EMBL" id="FOIB01000001">
    <property type="protein sequence ID" value="SES87873.1"/>
    <property type="molecule type" value="Genomic_DNA"/>
</dbReference>
<dbReference type="Pfam" id="PF01451">
    <property type="entry name" value="LMWPc"/>
    <property type="match status" value="1"/>
</dbReference>
<dbReference type="SMART" id="SM00226">
    <property type="entry name" value="LMWPc"/>
    <property type="match status" value="1"/>
</dbReference>
<proteinExistence type="predicted"/>
<dbReference type="RefSeq" id="WP_074948686.1">
    <property type="nucleotide sequence ID" value="NZ_BJXR01000025.1"/>
</dbReference>
<name>A0A511T1P1_MYXFU</name>
<evidence type="ECO:0000313" key="3">
    <source>
        <dbReference type="EMBL" id="GEN07533.1"/>
    </source>
</evidence>
<feature type="domain" description="Phosphotyrosine protein phosphatase I" evidence="2">
    <location>
        <begin position="2"/>
        <end position="128"/>
    </location>
</feature>
<reference evidence="4 5" key="1">
    <citation type="submission" date="2016-10" db="EMBL/GenBank/DDBJ databases">
        <authorList>
            <person name="Varghese N."/>
            <person name="Submissions S."/>
        </authorList>
    </citation>
    <scope>NUCLEOTIDE SEQUENCE [LARGE SCALE GENOMIC DNA]</scope>
    <source>
        <strain evidence="4 5">DSM 16525</strain>
    </source>
</reference>
<dbReference type="PANTHER" id="PTHR43428:SF1">
    <property type="entry name" value="ARSENATE REDUCTASE"/>
    <property type="match status" value="1"/>
</dbReference>
<protein>
    <submittedName>
        <fullName evidence="3">Heat-shock protein HtpX</fullName>
    </submittedName>
    <submittedName>
        <fullName evidence="4">Protein-tyrosine-phosphatase</fullName>
    </submittedName>
</protein>
<keyword evidence="5" id="KW-1185">Reference proteome</keyword>
<dbReference type="InterPro" id="IPR036196">
    <property type="entry name" value="Ptyr_pPase_sf"/>
</dbReference>
<gene>
    <name evidence="3" type="ORF">MFU01_25700</name>
    <name evidence="4" type="ORF">SAMN05443572_101452</name>
</gene>
<dbReference type="SUPFAM" id="SSF52788">
    <property type="entry name" value="Phosphotyrosine protein phosphatases I"/>
    <property type="match status" value="1"/>
</dbReference>
<dbReference type="OrthoDB" id="9784339at2"/>
<evidence type="ECO:0000259" key="2">
    <source>
        <dbReference type="SMART" id="SM00226"/>
    </source>
</evidence>
<evidence type="ECO:0000313" key="4">
    <source>
        <dbReference type="EMBL" id="SES87873.1"/>
    </source>
</evidence>
<dbReference type="AlphaFoldDB" id="A0A511T1P1"/>
<sequence>MNKVIFACVRNAGRSQMAAAFFNVLADPDKARAISAGTQPGERLHPEVLEAMADAGLDLKDARPQQLTNELAKDAHWLITLGCGEACPNVPGLKREDWPLEDPHGKPSVLVHRIRDEVAARVMGLLEREGWVKAGQPGT</sequence>
<evidence type="ECO:0000313" key="5">
    <source>
        <dbReference type="Proteomes" id="UP000183760"/>
    </source>
</evidence>
<dbReference type="Proteomes" id="UP000183760">
    <property type="component" value="Unassembled WGS sequence"/>
</dbReference>
<dbReference type="EMBL" id="BJXR01000025">
    <property type="protein sequence ID" value="GEN07533.1"/>
    <property type="molecule type" value="Genomic_DNA"/>
</dbReference>
<reference evidence="3 6" key="2">
    <citation type="submission" date="2019-07" db="EMBL/GenBank/DDBJ databases">
        <title>Whole genome shotgun sequence of Myxococcus fulvus NBRC 100333.</title>
        <authorList>
            <person name="Hosoyama A."/>
            <person name="Uohara A."/>
            <person name="Ohji S."/>
            <person name="Ichikawa N."/>
        </authorList>
    </citation>
    <scope>NUCLEOTIDE SEQUENCE [LARGE SCALE GENOMIC DNA]</scope>
    <source>
        <strain evidence="3 6">NBRC 100333</strain>
    </source>
</reference>
<organism evidence="3 6">
    <name type="scientific">Myxococcus fulvus</name>
    <dbReference type="NCBI Taxonomy" id="33"/>
    <lineage>
        <taxon>Bacteria</taxon>
        <taxon>Pseudomonadati</taxon>
        <taxon>Myxococcota</taxon>
        <taxon>Myxococcia</taxon>
        <taxon>Myxococcales</taxon>
        <taxon>Cystobacterineae</taxon>
        <taxon>Myxococcaceae</taxon>
        <taxon>Myxococcus</taxon>
    </lineage>
</organism>
<accession>A0A511T1P1</accession>
<dbReference type="GO" id="GO:0046685">
    <property type="term" value="P:response to arsenic-containing substance"/>
    <property type="evidence" value="ECO:0007669"/>
    <property type="project" value="UniProtKB-KW"/>
</dbReference>
<keyword evidence="1" id="KW-0059">Arsenical resistance</keyword>